<feature type="region of interest" description="Disordered" evidence="1">
    <location>
        <begin position="115"/>
        <end position="136"/>
    </location>
</feature>
<dbReference type="Proteomes" id="UP000643279">
    <property type="component" value="Unassembled WGS sequence"/>
</dbReference>
<keyword evidence="2" id="KW-0472">Membrane</keyword>
<dbReference type="EMBL" id="BMFW01000006">
    <property type="protein sequence ID" value="GGH94653.1"/>
    <property type="molecule type" value="Genomic_DNA"/>
</dbReference>
<sequence length="460" mass="49266">MGDLGNVAELERAARRFAVWAWIHVGIAVVGGLVTLASYNAASAGGSYVAFKGAIVLGPIFAIINAVRYFRTRSKIDAFKTAAWSSSTAAHGVSTQATARPAAAGSQQRLQVFNPPPGWPRPAEGWRPGPDWRPDPSWPARPQGWNLLVDPELIMTPVDLSGELHLGPPAAVSKKRLNEVCEGAADAIAWHVCTIAAARNENPLTTVGHAREHVRTAVEKAKERIFAKLLADANSWVQESQGSLHQWEAALQHTRMIMEKREVFDVRAHKRINTVISAAVSPPLRPPAPSPTRQPTQPATAYNPPRKKEGYGGLIAVIAALVVIGVGIFAIGVSQPGSLTSASDAAATVAPGADPAVVKELERQGDWAQNGSFYLKWVAHDQYTCTTGAACTEVWLWTPLYAGCKSAEAMVDLLQKGKTIGTASGTVSNLTKDSPKRVHIEARSGLNPDQVQINHVICKN</sequence>
<evidence type="ECO:0008006" key="5">
    <source>
        <dbReference type="Google" id="ProtNLM"/>
    </source>
</evidence>
<feature type="compositionally biased region" description="Pro residues" evidence="1">
    <location>
        <begin position="283"/>
        <end position="292"/>
    </location>
</feature>
<evidence type="ECO:0000256" key="2">
    <source>
        <dbReference type="SAM" id="Phobius"/>
    </source>
</evidence>
<proteinExistence type="predicted"/>
<feature type="transmembrane region" description="Helical" evidence="2">
    <location>
        <begin position="311"/>
        <end position="333"/>
    </location>
</feature>
<feature type="transmembrane region" description="Helical" evidence="2">
    <location>
        <begin position="48"/>
        <end position="70"/>
    </location>
</feature>
<evidence type="ECO:0000313" key="4">
    <source>
        <dbReference type="Proteomes" id="UP000643279"/>
    </source>
</evidence>
<accession>A0ABQ2ASQ2</accession>
<keyword evidence="2" id="KW-0812">Transmembrane</keyword>
<feature type="region of interest" description="Disordered" evidence="1">
    <location>
        <begin position="280"/>
        <end position="305"/>
    </location>
</feature>
<gene>
    <name evidence="3" type="ORF">GCM10007170_18350</name>
</gene>
<keyword evidence="2" id="KW-1133">Transmembrane helix</keyword>
<comment type="caution">
    <text evidence="3">The sequence shown here is derived from an EMBL/GenBank/DDBJ whole genome shotgun (WGS) entry which is preliminary data.</text>
</comment>
<protein>
    <recommendedName>
        <fullName evidence="5">Transmembrane protein</fullName>
    </recommendedName>
</protein>
<organism evidence="3 4">
    <name type="scientific">Arthrobacter liuii</name>
    <dbReference type="NCBI Taxonomy" id="1476996"/>
    <lineage>
        <taxon>Bacteria</taxon>
        <taxon>Bacillati</taxon>
        <taxon>Actinomycetota</taxon>
        <taxon>Actinomycetes</taxon>
        <taxon>Micrococcales</taxon>
        <taxon>Micrococcaceae</taxon>
        <taxon>Arthrobacter</taxon>
    </lineage>
</organism>
<name>A0ABQ2ASQ2_9MICC</name>
<evidence type="ECO:0000256" key="1">
    <source>
        <dbReference type="SAM" id="MobiDB-lite"/>
    </source>
</evidence>
<keyword evidence="4" id="KW-1185">Reference proteome</keyword>
<evidence type="ECO:0000313" key="3">
    <source>
        <dbReference type="EMBL" id="GGH94653.1"/>
    </source>
</evidence>
<reference evidence="4" key="1">
    <citation type="journal article" date="2019" name="Int. J. Syst. Evol. Microbiol.">
        <title>The Global Catalogue of Microorganisms (GCM) 10K type strain sequencing project: providing services to taxonomists for standard genome sequencing and annotation.</title>
        <authorList>
            <consortium name="The Broad Institute Genomics Platform"/>
            <consortium name="The Broad Institute Genome Sequencing Center for Infectious Disease"/>
            <person name="Wu L."/>
            <person name="Ma J."/>
        </authorList>
    </citation>
    <scope>NUCLEOTIDE SEQUENCE [LARGE SCALE GENOMIC DNA]</scope>
    <source>
        <strain evidence="4">CGMCC 1.12778</strain>
    </source>
</reference>
<feature type="transmembrane region" description="Helical" evidence="2">
    <location>
        <begin position="19"/>
        <end position="42"/>
    </location>
</feature>